<dbReference type="PANTHER" id="PTHR31806">
    <property type="entry name" value="PURINE-CYTOSINE PERMEASE FCY2-RELATED"/>
    <property type="match status" value="1"/>
</dbReference>
<protein>
    <submittedName>
        <fullName evidence="10">NCS cytosine-purine permease</fullName>
    </submittedName>
</protein>
<evidence type="ECO:0000256" key="4">
    <source>
        <dbReference type="ARBA" id="ARBA00022692"/>
    </source>
</evidence>
<feature type="transmembrane region" description="Helical" evidence="9">
    <location>
        <begin position="338"/>
        <end position="363"/>
    </location>
</feature>
<evidence type="ECO:0000256" key="3">
    <source>
        <dbReference type="ARBA" id="ARBA00022448"/>
    </source>
</evidence>
<evidence type="ECO:0000313" key="11">
    <source>
        <dbReference type="Proteomes" id="UP000053558"/>
    </source>
</evidence>
<gene>
    <name evidence="10" type="ORF">CONPUDRAFT_109847</name>
</gene>
<dbReference type="OrthoDB" id="2116389at2759"/>
<dbReference type="PIRSF" id="PIRSF002744">
    <property type="entry name" value="Pur-cyt_permease"/>
    <property type="match status" value="1"/>
</dbReference>
<keyword evidence="6 7" id="KW-0472">Membrane</keyword>
<keyword evidence="4 9" id="KW-0812">Transmembrane</keyword>
<feature type="compositionally biased region" description="Basic and acidic residues" evidence="8">
    <location>
        <begin position="1"/>
        <end position="15"/>
    </location>
</feature>
<evidence type="ECO:0000256" key="9">
    <source>
        <dbReference type="SAM" id="Phobius"/>
    </source>
</evidence>
<feature type="transmembrane region" description="Helical" evidence="9">
    <location>
        <begin position="240"/>
        <end position="260"/>
    </location>
</feature>
<evidence type="ECO:0000256" key="7">
    <source>
        <dbReference type="PIRNR" id="PIRNR002744"/>
    </source>
</evidence>
<keyword evidence="5 9" id="KW-1133">Transmembrane helix</keyword>
<dbReference type="EMBL" id="JH711584">
    <property type="protein sequence ID" value="EIW77295.1"/>
    <property type="molecule type" value="Genomic_DNA"/>
</dbReference>
<comment type="subcellular location">
    <subcellularLocation>
        <location evidence="1">Membrane</location>
        <topology evidence="1">Multi-pass membrane protein</topology>
    </subcellularLocation>
</comment>
<keyword evidence="3 7" id="KW-0813">Transport</keyword>
<dbReference type="RefSeq" id="XP_007772690.1">
    <property type="nucleotide sequence ID" value="XM_007774500.1"/>
</dbReference>
<evidence type="ECO:0000256" key="8">
    <source>
        <dbReference type="SAM" id="MobiDB-lite"/>
    </source>
</evidence>
<evidence type="ECO:0000256" key="6">
    <source>
        <dbReference type="ARBA" id="ARBA00023136"/>
    </source>
</evidence>
<dbReference type="GO" id="GO:0022857">
    <property type="term" value="F:transmembrane transporter activity"/>
    <property type="evidence" value="ECO:0007669"/>
    <property type="project" value="InterPro"/>
</dbReference>
<evidence type="ECO:0000256" key="2">
    <source>
        <dbReference type="ARBA" id="ARBA00008974"/>
    </source>
</evidence>
<dbReference type="OMA" id="ARWGWET"/>
<dbReference type="Pfam" id="PF02133">
    <property type="entry name" value="Transp_cyt_pur"/>
    <property type="match status" value="1"/>
</dbReference>
<dbReference type="Gene3D" id="1.10.4160.10">
    <property type="entry name" value="Hydantoin permease"/>
    <property type="match status" value="1"/>
</dbReference>
<feature type="transmembrane region" description="Helical" evidence="9">
    <location>
        <begin position="281"/>
        <end position="305"/>
    </location>
</feature>
<dbReference type="KEGG" id="cput:CONPUDRAFT_109847"/>
<dbReference type="Proteomes" id="UP000053558">
    <property type="component" value="Unassembled WGS sequence"/>
</dbReference>
<sequence length="512" mass="55890">MADEKHINIDVEKASAADSGASSPQSAALAALPSDSPAVFKQGWAKRLLTWGIESRGIVPVSASERTDTKFFKIFFVWFSINFNILSFSTGGLGPVAFGLGLRDTSLTILFFNLIACLLPAYMNTWGPKTGMRQMVHSRYSFGYFGIMLPVLLNLISLCGFNILNCILGGQALSAVTDNQMSWTVGIVIIVIISLILCFMGYTVLLWFERIAWFPTLLAFLVALGLGGKNLFNGQPVEPATAVTILSFGAVIAGFVITFAGMASDFTMYFKPDVSRTKIFWYAYIGYLLPIVTLEVFGAAAAIAAPTIPSWNDGYGTEGNVGGLLNAMLSPVGRFGKFLTVMLSLSVASNIAATLYSICFNFQILIPPLSRVPRYVFSVVGSAIALPIAIVGAHRFYEALTNFLSLIGYWASAYCGILIVEHHYFRRNDFSTYDQRDWDVPGRLPWGAAALGAGILSFALIIPCMNQIWFVGPIGAVTGDIGFEVAFPLAAVLYIPLRKMELRYQRIPERDE</sequence>
<dbReference type="PANTHER" id="PTHR31806:SF5">
    <property type="entry name" value="PURINE-CYTOSINE PERMEASE FCY21"/>
    <property type="match status" value="1"/>
</dbReference>
<evidence type="ECO:0000313" key="10">
    <source>
        <dbReference type="EMBL" id="EIW77295.1"/>
    </source>
</evidence>
<dbReference type="InterPro" id="IPR001248">
    <property type="entry name" value="Pur-cyt_permease"/>
</dbReference>
<dbReference type="GeneID" id="19198802"/>
<comment type="similarity">
    <text evidence="2 7">Belongs to the purine-cytosine permease (2.A.39) family.</text>
</comment>
<evidence type="ECO:0000256" key="1">
    <source>
        <dbReference type="ARBA" id="ARBA00004141"/>
    </source>
</evidence>
<feature type="transmembrane region" description="Helical" evidence="9">
    <location>
        <begin position="403"/>
        <end position="425"/>
    </location>
</feature>
<feature type="transmembrane region" description="Helical" evidence="9">
    <location>
        <begin position="375"/>
        <end position="397"/>
    </location>
</feature>
<dbReference type="GO" id="GO:0005886">
    <property type="term" value="C:plasma membrane"/>
    <property type="evidence" value="ECO:0007669"/>
    <property type="project" value="TreeGrafter"/>
</dbReference>
<accession>A0A5M3MFA1</accession>
<feature type="transmembrane region" description="Helical" evidence="9">
    <location>
        <begin position="142"/>
        <end position="163"/>
    </location>
</feature>
<dbReference type="InterPro" id="IPR026030">
    <property type="entry name" value="Pur-cyt_permease_Fcy2/21/22"/>
</dbReference>
<dbReference type="AlphaFoldDB" id="A0A5M3MFA1"/>
<proteinExistence type="inferred from homology"/>
<feature type="transmembrane region" description="Helical" evidence="9">
    <location>
        <begin position="446"/>
        <end position="469"/>
    </location>
</feature>
<feature type="transmembrane region" description="Helical" evidence="9">
    <location>
        <begin position="105"/>
        <end position="122"/>
    </location>
</feature>
<organism evidence="10 11">
    <name type="scientific">Coniophora puteana (strain RWD-64-598)</name>
    <name type="common">Brown rot fungus</name>
    <dbReference type="NCBI Taxonomy" id="741705"/>
    <lineage>
        <taxon>Eukaryota</taxon>
        <taxon>Fungi</taxon>
        <taxon>Dikarya</taxon>
        <taxon>Basidiomycota</taxon>
        <taxon>Agaricomycotina</taxon>
        <taxon>Agaricomycetes</taxon>
        <taxon>Agaricomycetidae</taxon>
        <taxon>Boletales</taxon>
        <taxon>Coniophorineae</taxon>
        <taxon>Coniophoraceae</taxon>
        <taxon>Coniophora</taxon>
    </lineage>
</organism>
<feature type="region of interest" description="Disordered" evidence="8">
    <location>
        <begin position="1"/>
        <end position="20"/>
    </location>
</feature>
<reference evidence="11" key="1">
    <citation type="journal article" date="2012" name="Science">
        <title>The Paleozoic origin of enzymatic lignin decomposition reconstructed from 31 fungal genomes.</title>
        <authorList>
            <person name="Floudas D."/>
            <person name="Binder M."/>
            <person name="Riley R."/>
            <person name="Barry K."/>
            <person name="Blanchette R.A."/>
            <person name="Henrissat B."/>
            <person name="Martinez A.T."/>
            <person name="Otillar R."/>
            <person name="Spatafora J.W."/>
            <person name="Yadav J.S."/>
            <person name="Aerts A."/>
            <person name="Benoit I."/>
            <person name="Boyd A."/>
            <person name="Carlson A."/>
            <person name="Copeland A."/>
            <person name="Coutinho P.M."/>
            <person name="de Vries R.P."/>
            <person name="Ferreira P."/>
            <person name="Findley K."/>
            <person name="Foster B."/>
            <person name="Gaskell J."/>
            <person name="Glotzer D."/>
            <person name="Gorecki P."/>
            <person name="Heitman J."/>
            <person name="Hesse C."/>
            <person name="Hori C."/>
            <person name="Igarashi K."/>
            <person name="Jurgens J.A."/>
            <person name="Kallen N."/>
            <person name="Kersten P."/>
            <person name="Kohler A."/>
            <person name="Kuees U."/>
            <person name="Kumar T.K.A."/>
            <person name="Kuo A."/>
            <person name="LaButti K."/>
            <person name="Larrondo L.F."/>
            <person name="Lindquist E."/>
            <person name="Ling A."/>
            <person name="Lombard V."/>
            <person name="Lucas S."/>
            <person name="Lundell T."/>
            <person name="Martin R."/>
            <person name="McLaughlin D.J."/>
            <person name="Morgenstern I."/>
            <person name="Morin E."/>
            <person name="Murat C."/>
            <person name="Nagy L.G."/>
            <person name="Nolan M."/>
            <person name="Ohm R.A."/>
            <person name="Patyshakuliyeva A."/>
            <person name="Rokas A."/>
            <person name="Ruiz-Duenas F.J."/>
            <person name="Sabat G."/>
            <person name="Salamov A."/>
            <person name="Samejima M."/>
            <person name="Schmutz J."/>
            <person name="Slot J.C."/>
            <person name="St John F."/>
            <person name="Stenlid J."/>
            <person name="Sun H."/>
            <person name="Sun S."/>
            <person name="Syed K."/>
            <person name="Tsang A."/>
            <person name="Wiebenga A."/>
            <person name="Young D."/>
            <person name="Pisabarro A."/>
            <person name="Eastwood D.C."/>
            <person name="Martin F."/>
            <person name="Cullen D."/>
            <person name="Grigoriev I.V."/>
            <person name="Hibbett D.S."/>
        </authorList>
    </citation>
    <scope>NUCLEOTIDE SEQUENCE [LARGE SCALE GENOMIC DNA]</scope>
    <source>
        <strain evidence="11">RWD-64-598 SS2</strain>
    </source>
</reference>
<feature type="transmembrane region" description="Helical" evidence="9">
    <location>
        <begin position="481"/>
        <end position="497"/>
    </location>
</feature>
<name>A0A5M3MFA1_CONPW</name>
<feature type="transmembrane region" description="Helical" evidence="9">
    <location>
        <begin position="211"/>
        <end position="228"/>
    </location>
</feature>
<comment type="caution">
    <text evidence="10">The sequence shown here is derived from an EMBL/GenBank/DDBJ whole genome shotgun (WGS) entry which is preliminary data.</text>
</comment>
<keyword evidence="11" id="KW-1185">Reference proteome</keyword>
<evidence type="ECO:0000256" key="5">
    <source>
        <dbReference type="ARBA" id="ARBA00022989"/>
    </source>
</evidence>
<feature type="transmembrane region" description="Helical" evidence="9">
    <location>
        <begin position="183"/>
        <end position="204"/>
    </location>
</feature>
<feature type="transmembrane region" description="Helical" evidence="9">
    <location>
        <begin position="74"/>
        <end position="93"/>
    </location>
</feature>